<dbReference type="PANTHER" id="PTHR43479:SF22">
    <property type="entry name" value="TRANSCRIPTIONAL REGULATOR, TETR FAMILY"/>
    <property type="match status" value="1"/>
</dbReference>
<dbReference type="SUPFAM" id="SSF46689">
    <property type="entry name" value="Homeodomain-like"/>
    <property type="match status" value="1"/>
</dbReference>
<dbReference type="Proteomes" id="UP000036756">
    <property type="component" value="Unassembled WGS sequence"/>
</dbReference>
<dbReference type="InterPro" id="IPR009057">
    <property type="entry name" value="Homeodomain-like_sf"/>
</dbReference>
<feature type="domain" description="HTH tetR-type" evidence="5">
    <location>
        <begin position="2"/>
        <end position="62"/>
    </location>
</feature>
<dbReference type="STRING" id="1121307.CLCY_5c00780"/>
<gene>
    <name evidence="6" type="ORF">CLCY_5c00780</name>
</gene>
<dbReference type="EMBL" id="LFVU01000004">
    <property type="protein sequence ID" value="KMT22839.1"/>
    <property type="molecule type" value="Genomic_DNA"/>
</dbReference>
<organism evidence="6 7">
    <name type="scientific">Clostridium cylindrosporum DSM 605</name>
    <dbReference type="NCBI Taxonomy" id="1121307"/>
    <lineage>
        <taxon>Bacteria</taxon>
        <taxon>Bacillati</taxon>
        <taxon>Bacillota</taxon>
        <taxon>Clostridia</taxon>
        <taxon>Eubacteriales</taxon>
        <taxon>Clostridiaceae</taxon>
        <taxon>Clostridium</taxon>
    </lineage>
</organism>
<feature type="DNA-binding region" description="H-T-H motif" evidence="4">
    <location>
        <begin position="25"/>
        <end position="44"/>
    </location>
</feature>
<evidence type="ECO:0000256" key="4">
    <source>
        <dbReference type="PROSITE-ProRule" id="PRU00335"/>
    </source>
</evidence>
<keyword evidence="7" id="KW-1185">Reference proteome</keyword>
<dbReference type="GO" id="GO:0003677">
    <property type="term" value="F:DNA binding"/>
    <property type="evidence" value="ECO:0007669"/>
    <property type="project" value="UniProtKB-UniRule"/>
</dbReference>
<dbReference type="PROSITE" id="PS01081">
    <property type="entry name" value="HTH_TETR_1"/>
    <property type="match status" value="1"/>
</dbReference>
<protein>
    <submittedName>
        <fullName evidence="6">Transcriptional regulator, TetR family</fullName>
    </submittedName>
</protein>
<dbReference type="PROSITE" id="PS50977">
    <property type="entry name" value="HTH_TETR_2"/>
    <property type="match status" value="1"/>
</dbReference>
<evidence type="ECO:0000313" key="6">
    <source>
        <dbReference type="EMBL" id="KMT22839.1"/>
    </source>
</evidence>
<reference evidence="6 7" key="1">
    <citation type="submission" date="2015-06" db="EMBL/GenBank/DDBJ databases">
        <title>Draft genome sequence of the purine-degrading Clostridium cylindrosporum HC-1 (DSM 605).</title>
        <authorList>
            <person name="Poehlein A."/>
            <person name="Schiel-Bengelsdorf B."/>
            <person name="Bengelsdorf F."/>
            <person name="Daniel R."/>
            <person name="Duerre P."/>
        </authorList>
    </citation>
    <scope>NUCLEOTIDE SEQUENCE [LARGE SCALE GENOMIC DNA]</scope>
    <source>
        <strain evidence="6 7">DSM 605</strain>
    </source>
</reference>
<evidence type="ECO:0000256" key="3">
    <source>
        <dbReference type="ARBA" id="ARBA00023163"/>
    </source>
</evidence>
<comment type="caution">
    <text evidence="6">The sequence shown here is derived from an EMBL/GenBank/DDBJ whole genome shotgun (WGS) entry which is preliminary data.</text>
</comment>
<accession>A0A0J8DF04</accession>
<dbReference type="GO" id="GO:0045892">
    <property type="term" value="P:negative regulation of DNA-templated transcription"/>
    <property type="evidence" value="ECO:0007669"/>
    <property type="project" value="UniProtKB-ARBA"/>
</dbReference>
<dbReference type="Pfam" id="PF00440">
    <property type="entry name" value="TetR_N"/>
    <property type="match status" value="1"/>
</dbReference>
<dbReference type="InterPro" id="IPR050624">
    <property type="entry name" value="HTH-type_Tx_Regulator"/>
</dbReference>
<evidence type="ECO:0000313" key="7">
    <source>
        <dbReference type="Proteomes" id="UP000036756"/>
    </source>
</evidence>
<keyword evidence="1" id="KW-0805">Transcription regulation</keyword>
<dbReference type="FunFam" id="1.10.10.60:FF:000141">
    <property type="entry name" value="TetR family transcriptional regulator"/>
    <property type="match status" value="1"/>
</dbReference>
<sequence>MDEKQKLIMNIAQELFDERGFQYTSIDDIAKACKISKATFYKYFANKEVLVYDIIDYANNQLYEIIDSINSEYNLNGIEKLKKKIITSWEHIFSQTIFSVYITKNFSKNERENITDVRKKNKGKLFKEFRIGLIEAFGNDVKPFIWDLVFILDSLIHEFILLTRVNKKEVNPEVVGSYIVKILGFSVETLKDTSGLIDKSIFSFVEGIEDIEETKEGHLLEILNDTKELIEKSRLSLSRVKLLEGIEKLYIEIKEKRYDSLMVDAILALFEKEDSLKAQVILINNIISELKEEV</sequence>
<evidence type="ECO:0000259" key="5">
    <source>
        <dbReference type="PROSITE" id="PS50977"/>
    </source>
</evidence>
<name>A0A0J8DF04_CLOCY</name>
<keyword evidence="2 4" id="KW-0238">DNA-binding</keyword>
<dbReference type="OrthoDB" id="494991at2"/>
<evidence type="ECO:0000256" key="2">
    <source>
        <dbReference type="ARBA" id="ARBA00023125"/>
    </source>
</evidence>
<keyword evidence="3" id="KW-0804">Transcription</keyword>
<dbReference type="InterPro" id="IPR023772">
    <property type="entry name" value="DNA-bd_HTH_TetR-type_CS"/>
</dbReference>
<dbReference type="PRINTS" id="PR00455">
    <property type="entry name" value="HTHTETR"/>
</dbReference>
<dbReference type="RefSeq" id="WP_048569573.1">
    <property type="nucleotide sequence ID" value="NZ_LFVU01000004.1"/>
</dbReference>
<dbReference type="PATRIC" id="fig|1121307.3.peg.2011"/>
<dbReference type="AlphaFoldDB" id="A0A0J8DF04"/>
<dbReference type="Gene3D" id="1.10.357.10">
    <property type="entry name" value="Tetracycline Repressor, domain 2"/>
    <property type="match status" value="1"/>
</dbReference>
<dbReference type="InterPro" id="IPR001647">
    <property type="entry name" value="HTH_TetR"/>
</dbReference>
<dbReference type="PANTHER" id="PTHR43479">
    <property type="entry name" value="ACREF/ENVCD OPERON REPRESSOR-RELATED"/>
    <property type="match status" value="1"/>
</dbReference>
<evidence type="ECO:0000256" key="1">
    <source>
        <dbReference type="ARBA" id="ARBA00023015"/>
    </source>
</evidence>
<proteinExistence type="predicted"/>